<dbReference type="OrthoDB" id="276580at2"/>
<dbReference type="InterPro" id="IPR005146">
    <property type="entry name" value="B3/B4_tRNA-bd"/>
</dbReference>
<evidence type="ECO:0000313" key="3">
    <source>
        <dbReference type="Proteomes" id="UP000077885"/>
    </source>
</evidence>
<keyword evidence="3" id="KW-1185">Reference proteome</keyword>
<dbReference type="Pfam" id="PF03483">
    <property type="entry name" value="B3_4"/>
    <property type="match status" value="1"/>
</dbReference>
<proteinExistence type="predicted"/>
<dbReference type="Gene3D" id="3.50.40.10">
    <property type="entry name" value="Phenylalanyl-trna Synthetase, Chain B, domain 3"/>
    <property type="match status" value="1"/>
</dbReference>
<feature type="domain" description="B3/B4 tRNA-binding" evidence="1">
    <location>
        <begin position="62"/>
        <end position="217"/>
    </location>
</feature>
<evidence type="ECO:0000259" key="1">
    <source>
        <dbReference type="SMART" id="SM00873"/>
    </source>
</evidence>
<dbReference type="SUPFAM" id="SSF56037">
    <property type="entry name" value="PheT/TilS domain"/>
    <property type="match status" value="1"/>
</dbReference>
<reference evidence="3" key="1">
    <citation type="submission" date="2016-05" db="EMBL/GenBank/DDBJ databases">
        <title>Draft genome of Corynebacterium afermentans subsp. afermentans LCDC 88199T.</title>
        <authorList>
            <person name="Bernier A.-M."/>
            <person name="Bernard K."/>
        </authorList>
    </citation>
    <scope>NUCLEOTIDE SEQUENCE [LARGE SCALE GENOMIC DNA]</scope>
    <source>
        <strain evidence="3">NML02-A-017</strain>
    </source>
</reference>
<comment type="caution">
    <text evidence="2">The sequence shown here is derived from an EMBL/GenBank/DDBJ whole genome shotgun (WGS) entry which is preliminary data.</text>
</comment>
<dbReference type="AlphaFoldDB" id="A0A1A9RVQ8"/>
<dbReference type="GO" id="GO:0003723">
    <property type="term" value="F:RNA binding"/>
    <property type="evidence" value="ECO:0007669"/>
    <property type="project" value="InterPro"/>
</dbReference>
<gene>
    <name evidence="2" type="ORF">A7P95_07895</name>
</gene>
<dbReference type="SMART" id="SM00873">
    <property type="entry name" value="B3_4"/>
    <property type="match status" value="1"/>
</dbReference>
<dbReference type="EMBL" id="LXSL01000028">
    <property type="protein sequence ID" value="OAM26678.1"/>
    <property type="molecule type" value="Genomic_DNA"/>
</dbReference>
<organism evidence="2 3">
    <name type="scientific">Eikenella longinqua</name>
    <dbReference type="NCBI Taxonomy" id="1795827"/>
    <lineage>
        <taxon>Bacteria</taxon>
        <taxon>Pseudomonadati</taxon>
        <taxon>Pseudomonadota</taxon>
        <taxon>Betaproteobacteria</taxon>
        <taxon>Neisseriales</taxon>
        <taxon>Neisseriaceae</taxon>
        <taxon>Eikenella</taxon>
    </lineage>
</organism>
<dbReference type="PANTHER" id="PTHR39209:SF2">
    <property type="entry name" value="CYTOPLASMIC PROTEIN"/>
    <property type="match status" value="1"/>
</dbReference>
<dbReference type="RefSeq" id="WP_067593652.1">
    <property type="nucleotide sequence ID" value="NZ_LXSL01000028.1"/>
</dbReference>
<dbReference type="InterPro" id="IPR020825">
    <property type="entry name" value="Phe-tRNA_synthase-like_B3/B4"/>
</dbReference>
<sequence length="235" mass="25483">MKFVVNHKLFEEFVGLRIGVSVANGVNNKVDAAAFLPQLQQAAADAAEACAGQPVAQLPKIAAWREAYRKFGVKAKEYPSSVEALYKRVSKGKELGSISPLVDIYNYISLKYTVPVGGEDLSAMQGDLQLTYAGSGEVPVVVLGKDEAQAPAEGEIFYKDDAGAICRRWNWREVARTVITENTVRCVFVIEALPEVGDEELRAAQQELGALIEQYCGGKLVHHVLDAGCAEVPLD</sequence>
<protein>
    <recommendedName>
        <fullName evidence="1">B3/B4 tRNA-binding domain-containing protein</fullName>
    </recommendedName>
</protein>
<evidence type="ECO:0000313" key="2">
    <source>
        <dbReference type="EMBL" id="OAM26678.1"/>
    </source>
</evidence>
<dbReference type="STRING" id="1795827.A7P95_07895"/>
<accession>A0A1A9RVQ8</accession>
<name>A0A1A9RVQ8_9NEIS</name>
<dbReference type="Proteomes" id="UP000077885">
    <property type="component" value="Unassembled WGS sequence"/>
</dbReference>
<dbReference type="GO" id="GO:0004826">
    <property type="term" value="F:phenylalanine-tRNA ligase activity"/>
    <property type="evidence" value="ECO:0007669"/>
    <property type="project" value="InterPro"/>
</dbReference>
<dbReference type="PANTHER" id="PTHR39209">
    <property type="match status" value="1"/>
</dbReference>